<dbReference type="GO" id="GO:0005179">
    <property type="term" value="F:hormone activity"/>
    <property type="evidence" value="ECO:0007669"/>
    <property type="project" value="TreeGrafter"/>
</dbReference>
<evidence type="ECO:0000256" key="1">
    <source>
        <dbReference type="ARBA" id="ARBA00004613"/>
    </source>
</evidence>
<dbReference type="PANTHER" id="PTHR28593:SF2">
    <property type="entry name" value="METEORIN"/>
    <property type="match status" value="1"/>
</dbReference>
<evidence type="ECO:0000256" key="6">
    <source>
        <dbReference type="SAM" id="MobiDB-lite"/>
    </source>
</evidence>
<keyword evidence="4" id="KW-0732">Signal</keyword>
<comment type="subcellular location">
    <subcellularLocation>
        <location evidence="1">Secreted</location>
    </subcellularLocation>
</comment>
<evidence type="ECO:0000256" key="4">
    <source>
        <dbReference type="ARBA" id="ARBA00022729"/>
    </source>
</evidence>
<protein>
    <submittedName>
        <fullName evidence="7">Meteorin, glial cell differentiation regulator</fullName>
    </submittedName>
</protein>
<reference evidence="7" key="3">
    <citation type="submission" date="2025-09" db="UniProtKB">
        <authorList>
            <consortium name="Ensembl"/>
        </authorList>
    </citation>
    <scope>IDENTIFICATION</scope>
</reference>
<dbReference type="PANTHER" id="PTHR28593">
    <property type="entry name" value="METEORIN-LIKE PROTEIN"/>
    <property type="match status" value="1"/>
</dbReference>
<organism evidence="7 8">
    <name type="scientific">Taeniopygia guttata</name>
    <name type="common">Zebra finch</name>
    <name type="synonym">Poephila guttata</name>
    <dbReference type="NCBI Taxonomy" id="59729"/>
    <lineage>
        <taxon>Eukaryota</taxon>
        <taxon>Metazoa</taxon>
        <taxon>Chordata</taxon>
        <taxon>Craniata</taxon>
        <taxon>Vertebrata</taxon>
        <taxon>Euteleostomi</taxon>
        <taxon>Archelosauria</taxon>
        <taxon>Archosauria</taxon>
        <taxon>Dinosauria</taxon>
        <taxon>Saurischia</taxon>
        <taxon>Theropoda</taxon>
        <taxon>Coelurosauria</taxon>
        <taxon>Aves</taxon>
        <taxon>Neognathae</taxon>
        <taxon>Neoaves</taxon>
        <taxon>Telluraves</taxon>
        <taxon>Australaves</taxon>
        <taxon>Passeriformes</taxon>
        <taxon>Passeroidea</taxon>
        <taxon>Estrildidae</taxon>
        <taxon>Estrildinae</taxon>
        <taxon>Taeniopygia</taxon>
    </lineage>
</organism>
<dbReference type="AlphaFoldDB" id="A0A674HN28"/>
<dbReference type="GeneTree" id="ENSGT00390000001390"/>
<gene>
    <name evidence="7" type="primary">METRN</name>
</gene>
<keyword evidence="3" id="KW-0964">Secreted</keyword>
<evidence type="ECO:0000313" key="7">
    <source>
        <dbReference type="Ensembl" id="ENSTGUP00000036032.1"/>
    </source>
</evidence>
<reference evidence="7" key="2">
    <citation type="submission" date="2025-08" db="UniProtKB">
        <authorList>
            <consortium name="Ensembl"/>
        </authorList>
    </citation>
    <scope>IDENTIFICATION</scope>
</reference>
<evidence type="ECO:0000313" key="8">
    <source>
        <dbReference type="Proteomes" id="UP000007754"/>
    </source>
</evidence>
<name>A0A674HN28_TAEGU</name>
<keyword evidence="5" id="KW-1015">Disulfide bond</keyword>
<dbReference type="GO" id="GO:0005615">
    <property type="term" value="C:extracellular space"/>
    <property type="evidence" value="ECO:0007669"/>
    <property type="project" value="TreeGrafter"/>
</dbReference>
<evidence type="ECO:0000256" key="2">
    <source>
        <dbReference type="ARBA" id="ARBA00005669"/>
    </source>
</evidence>
<dbReference type="InterPro" id="IPR051998">
    <property type="entry name" value="Meteorin-like"/>
</dbReference>
<accession>A0A674HN28</accession>
<dbReference type="InParanoid" id="A0A674HN28"/>
<evidence type="ECO:0000256" key="3">
    <source>
        <dbReference type="ARBA" id="ARBA00022525"/>
    </source>
</evidence>
<reference evidence="7 8" key="1">
    <citation type="journal article" date="2010" name="Nature">
        <title>The genome of a songbird.</title>
        <authorList>
            <person name="Warren W.C."/>
            <person name="Clayton D.F."/>
            <person name="Ellegren H."/>
            <person name="Arnold A.P."/>
            <person name="Hillier L.W."/>
            <person name="Kunstner A."/>
            <person name="Searle S."/>
            <person name="White S."/>
            <person name="Vilella A.J."/>
            <person name="Fairley S."/>
            <person name="Heger A."/>
            <person name="Kong L."/>
            <person name="Ponting C.P."/>
            <person name="Jarvis E.D."/>
            <person name="Mello C.V."/>
            <person name="Minx P."/>
            <person name="Lovell P."/>
            <person name="Velho T.A."/>
            <person name="Ferris M."/>
            <person name="Balakrishnan C.N."/>
            <person name="Sinha S."/>
            <person name="Blatti C."/>
            <person name="London S.E."/>
            <person name="Li Y."/>
            <person name="Lin Y.C."/>
            <person name="George J."/>
            <person name="Sweedler J."/>
            <person name="Southey B."/>
            <person name="Gunaratne P."/>
            <person name="Watson M."/>
            <person name="Nam K."/>
            <person name="Backstrom N."/>
            <person name="Smeds L."/>
            <person name="Nabholz B."/>
            <person name="Itoh Y."/>
            <person name="Whitney O."/>
            <person name="Pfenning A.R."/>
            <person name="Howard J."/>
            <person name="Volker M."/>
            <person name="Skinner B.M."/>
            <person name="Griffin D.K."/>
            <person name="Ye L."/>
            <person name="McLaren W.M."/>
            <person name="Flicek P."/>
            <person name="Quesada V."/>
            <person name="Velasco G."/>
            <person name="Lopez-Otin C."/>
            <person name="Puente X.S."/>
            <person name="Olender T."/>
            <person name="Lancet D."/>
            <person name="Smit A.F."/>
            <person name="Hubley R."/>
            <person name="Konkel M.K."/>
            <person name="Walker J.A."/>
            <person name="Batzer M.A."/>
            <person name="Gu W."/>
            <person name="Pollock D.D."/>
            <person name="Chen L."/>
            <person name="Cheng Z."/>
            <person name="Eichler E.E."/>
            <person name="Stapley J."/>
            <person name="Slate J."/>
            <person name="Ekblom R."/>
            <person name="Birkhead T."/>
            <person name="Burke T."/>
            <person name="Burt D."/>
            <person name="Scharff C."/>
            <person name="Adam I."/>
            <person name="Richard H."/>
            <person name="Sultan M."/>
            <person name="Soldatov A."/>
            <person name="Lehrach H."/>
            <person name="Edwards S.V."/>
            <person name="Yang S.P."/>
            <person name="Li X."/>
            <person name="Graves T."/>
            <person name="Fulton L."/>
            <person name="Nelson J."/>
            <person name="Chinwalla A."/>
            <person name="Hou S."/>
            <person name="Mardis E.R."/>
            <person name="Wilson R.K."/>
        </authorList>
    </citation>
    <scope>NUCLEOTIDE SEQUENCE [LARGE SCALE GENOMIC DNA]</scope>
</reference>
<evidence type="ECO:0000256" key="5">
    <source>
        <dbReference type="ARBA" id="ARBA00023157"/>
    </source>
</evidence>
<keyword evidence="8" id="KW-1185">Reference proteome</keyword>
<feature type="region of interest" description="Disordered" evidence="6">
    <location>
        <begin position="110"/>
        <end position="142"/>
    </location>
</feature>
<proteinExistence type="inferred from homology"/>
<dbReference type="Proteomes" id="UP000007754">
    <property type="component" value="Chromosome 14"/>
</dbReference>
<sequence>MALGVQAALRPRARVLQPPAVPPCPAAPGTPKTPSRASLCHVGVRKGRFGQSRERRRQLVQQFLPGRYKGKTNRKRVRVRVRVRVRAHPVSVSISMPTLLPRLPWQRAMPQGGTEPLRAGSPVGTPAPRRLGPVSAQPRGPPGAPLAAGIEVMAFQLEERWRWQRVLGATSCGLSALPRCPRCRGVRRSPGGLRGCHCSGCRCPRRWGGGLGGGSRARPSAAIGGKFGARRGVAAALPRPRQPGPGAGAVRAGPGRAGPPGAAAGAAMWALRALCLAGLGAAIGGGAADPCSWRGSGLSQEAGSVEQLSLHCAEGSLEWLYPTGALRLRLAPRLPPTSAALKGRSPPHVTACIKPTGTFRGAQLYLEREGVLELLLPEAPRPHARCFSWLPQEKVALFLQATPHPDISRRIAAFRYELRGDWLARPALPTASLGAQGACRPCNDTEILMAICTSDFVIHGSIRSVSNDAELQESIIGVSATRIHRQKFPLFQAAGRPGRPVGSIRTPLRCGVKPGPGTFLFTGWLHFGEAWLSCAPRYRDFQRIYRGAQRTRQNPCEFPVD</sequence>
<dbReference type="GO" id="GO:0050772">
    <property type="term" value="P:positive regulation of axonogenesis"/>
    <property type="evidence" value="ECO:0007669"/>
    <property type="project" value="TreeGrafter"/>
</dbReference>
<comment type="similarity">
    <text evidence="2">Belongs to the meteorin family.</text>
</comment>
<dbReference type="GO" id="GO:0010001">
    <property type="term" value="P:glial cell differentiation"/>
    <property type="evidence" value="ECO:0007669"/>
    <property type="project" value="TreeGrafter"/>
</dbReference>
<dbReference type="Ensembl" id="ENSTGUT00000033625.1">
    <property type="protein sequence ID" value="ENSTGUP00000036032.1"/>
    <property type="gene ID" value="ENSTGUG00000022492.1"/>
</dbReference>